<keyword evidence="4" id="KW-1185">Reference proteome</keyword>
<name>A0ABP4PNT2_9ACTN</name>
<dbReference type="NCBIfam" id="TIGR01409">
    <property type="entry name" value="TAT_signal_seq"/>
    <property type="match status" value="1"/>
</dbReference>
<dbReference type="PANTHER" id="PTHR30344:SF1">
    <property type="entry name" value="6-PHOSPHOGLUCONOLACTONASE"/>
    <property type="match status" value="1"/>
</dbReference>
<organism evidence="3 4">
    <name type="scientific">Kribbella sancticallisti</name>
    <dbReference type="NCBI Taxonomy" id="460087"/>
    <lineage>
        <taxon>Bacteria</taxon>
        <taxon>Bacillati</taxon>
        <taxon>Actinomycetota</taxon>
        <taxon>Actinomycetes</taxon>
        <taxon>Propionibacteriales</taxon>
        <taxon>Kribbellaceae</taxon>
        <taxon>Kribbella</taxon>
    </lineage>
</organism>
<comment type="caution">
    <text evidence="3">The sequence shown here is derived from an EMBL/GenBank/DDBJ whole genome shotgun (WGS) entry which is preliminary data.</text>
</comment>
<dbReference type="InterPro" id="IPR050282">
    <property type="entry name" value="Cycloisomerase_2"/>
</dbReference>
<reference evidence="4" key="1">
    <citation type="journal article" date="2019" name="Int. J. Syst. Evol. Microbiol.">
        <title>The Global Catalogue of Microorganisms (GCM) 10K type strain sequencing project: providing services to taxonomists for standard genome sequencing and annotation.</title>
        <authorList>
            <consortium name="The Broad Institute Genomics Platform"/>
            <consortium name="The Broad Institute Genome Sequencing Center for Infectious Disease"/>
            <person name="Wu L."/>
            <person name="Ma J."/>
        </authorList>
    </citation>
    <scope>NUCLEOTIDE SEQUENCE [LARGE SCALE GENOMIC DNA]</scope>
    <source>
        <strain evidence="4">JCM 14969</strain>
    </source>
</reference>
<accession>A0ABP4PNT2</accession>
<protein>
    <submittedName>
        <fullName evidence="3">Lactonase family protein</fullName>
    </submittedName>
</protein>
<proteinExistence type="inferred from homology"/>
<evidence type="ECO:0000313" key="3">
    <source>
        <dbReference type="EMBL" id="GAA1584575.1"/>
    </source>
</evidence>
<feature type="chain" id="PRO_5045514527" evidence="2">
    <location>
        <begin position="29"/>
        <end position="365"/>
    </location>
</feature>
<dbReference type="Pfam" id="PF10282">
    <property type="entry name" value="Lactonase"/>
    <property type="match status" value="1"/>
</dbReference>
<comment type="similarity">
    <text evidence="1">Belongs to the cycloisomerase 2 family.</text>
</comment>
<dbReference type="PROSITE" id="PS51257">
    <property type="entry name" value="PROKAR_LIPOPROTEIN"/>
    <property type="match status" value="1"/>
</dbReference>
<evidence type="ECO:0000256" key="1">
    <source>
        <dbReference type="ARBA" id="ARBA00005564"/>
    </source>
</evidence>
<dbReference type="InterPro" id="IPR015943">
    <property type="entry name" value="WD40/YVTN_repeat-like_dom_sf"/>
</dbReference>
<evidence type="ECO:0000256" key="2">
    <source>
        <dbReference type="SAM" id="SignalP"/>
    </source>
</evidence>
<dbReference type="EMBL" id="BAAAOS010000028">
    <property type="protein sequence ID" value="GAA1584575.1"/>
    <property type="molecule type" value="Genomic_DNA"/>
</dbReference>
<dbReference type="PROSITE" id="PS51318">
    <property type="entry name" value="TAT"/>
    <property type="match status" value="1"/>
</dbReference>
<gene>
    <name evidence="3" type="ORF">GCM10009789_42820</name>
</gene>
<dbReference type="RefSeq" id="WP_344216531.1">
    <property type="nucleotide sequence ID" value="NZ_BAAAOS010000028.1"/>
</dbReference>
<dbReference type="InterPro" id="IPR011048">
    <property type="entry name" value="Haem_d1_sf"/>
</dbReference>
<dbReference type="Gene3D" id="2.130.10.10">
    <property type="entry name" value="YVTN repeat-like/Quinoprotein amine dehydrogenase"/>
    <property type="match status" value="1"/>
</dbReference>
<dbReference type="InterPro" id="IPR019405">
    <property type="entry name" value="Lactonase_7-beta_prop"/>
</dbReference>
<dbReference type="PANTHER" id="PTHR30344">
    <property type="entry name" value="6-PHOSPHOGLUCONOLACTONASE-RELATED"/>
    <property type="match status" value="1"/>
</dbReference>
<dbReference type="InterPro" id="IPR019546">
    <property type="entry name" value="TAT_signal_bac_arc"/>
</dbReference>
<dbReference type="InterPro" id="IPR006311">
    <property type="entry name" value="TAT_signal"/>
</dbReference>
<keyword evidence="2" id="KW-0732">Signal</keyword>
<feature type="signal peptide" evidence="2">
    <location>
        <begin position="1"/>
        <end position="28"/>
    </location>
</feature>
<dbReference type="SUPFAM" id="SSF51004">
    <property type="entry name" value="C-terminal (heme d1) domain of cytochrome cd1-nitrite reductase"/>
    <property type="match status" value="1"/>
</dbReference>
<sequence length="365" mass="37442">MGTSRRRFLGLTAAAVGSAAVGVSPAAASCRTGSTLYLGTYTSPAGGGTGIGVASYDLASGQITSTGVLAGVQDPSFLILSQSGRHLYAVNEQAAGGVTAVTVDAPGKLRLLNRQPNGGSAPCHLELVANGKYLVSANYSSGDLAVHPVNTDGSLGQQTDLVKHAGSAPHAHQVLQDPTGNYVLAVDLGTDSIYTYTIAAGKLTLRSQASVAAGAGPRHLAFHPNGRFAYVANELNSTITVCQYESGRLTPGTTQTTIPAGSPQNYPGEVIVSPDGRFVYLTNRGHNSIAVFAVESGGAAIRLVGTPSCGGDWPRHVTLDPTGKLMFVSNQRSNTIKTFHRNTQTGELTSAATLSTPIPVCVVPG</sequence>
<dbReference type="Proteomes" id="UP001500393">
    <property type="component" value="Unassembled WGS sequence"/>
</dbReference>
<evidence type="ECO:0000313" key="4">
    <source>
        <dbReference type="Proteomes" id="UP001500393"/>
    </source>
</evidence>